<evidence type="ECO:0000256" key="2">
    <source>
        <dbReference type="ARBA" id="ARBA00000909"/>
    </source>
</evidence>
<comment type="cofactor">
    <cofactor evidence="10">
        <name>K(+)</name>
        <dbReference type="ChEBI" id="CHEBI:29103"/>
    </cofactor>
    <text evidence="10">Binds 1 potassium ion per subunit.</text>
</comment>
<dbReference type="PANTHER" id="PTHR13232:SF10">
    <property type="entry name" value="NAD(P)H-HYDRATE EPIMERASE"/>
    <property type="match status" value="1"/>
</dbReference>
<name>A0ABR1QSC6_9PEZI</name>
<gene>
    <name evidence="12" type="ORF">PG986_003677</name>
</gene>
<comment type="catalytic activity">
    <reaction evidence="2 10">
        <text>(6R)-NADPHX = (6S)-NADPHX</text>
        <dbReference type="Rhea" id="RHEA:32227"/>
        <dbReference type="ChEBI" id="CHEBI:64076"/>
        <dbReference type="ChEBI" id="CHEBI:64077"/>
        <dbReference type="EC" id="5.1.99.6"/>
    </reaction>
</comment>
<evidence type="ECO:0000256" key="9">
    <source>
        <dbReference type="ARBA" id="ARBA00023235"/>
    </source>
</evidence>
<dbReference type="PROSITE" id="PS51385">
    <property type="entry name" value="YJEF_N"/>
    <property type="match status" value="1"/>
</dbReference>
<feature type="binding site" evidence="10">
    <location>
        <begin position="163"/>
        <end position="169"/>
    </location>
    <ligand>
        <name>(6S)-NADPHX</name>
        <dbReference type="ChEBI" id="CHEBI:64076"/>
    </ligand>
</feature>
<accession>A0ABR1QSC6</accession>
<dbReference type="EC" id="5.1.99.6" evidence="3 10"/>
<dbReference type="InterPro" id="IPR004443">
    <property type="entry name" value="YjeF_N_dom"/>
</dbReference>
<feature type="binding site" evidence="10">
    <location>
        <position position="195"/>
    </location>
    <ligand>
        <name>K(+)</name>
        <dbReference type="ChEBI" id="CHEBI:29103"/>
    </ligand>
</feature>
<comment type="function">
    <text evidence="10">Catalyzes the epimerization of the S- and R-forms of NAD(P)HX, a damaged form of NAD(P)H that is a result of enzymatic or heat-dependent hydration. This is a prerequisite for the S-specific NAD(P)H-hydrate dehydratase to allow the repair of both epimers of NAD(P)HX.</text>
</comment>
<comment type="catalytic activity">
    <reaction evidence="1 10">
        <text>(6R)-NADHX = (6S)-NADHX</text>
        <dbReference type="Rhea" id="RHEA:32215"/>
        <dbReference type="ChEBI" id="CHEBI:64074"/>
        <dbReference type="ChEBI" id="CHEBI:64075"/>
        <dbReference type="EC" id="5.1.99.6"/>
    </reaction>
</comment>
<dbReference type="Gene3D" id="3.40.50.10260">
    <property type="entry name" value="YjeF N-terminal domain"/>
    <property type="match status" value="1"/>
</dbReference>
<evidence type="ECO:0000313" key="13">
    <source>
        <dbReference type="Proteomes" id="UP001391051"/>
    </source>
</evidence>
<dbReference type="HAMAP" id="MF_01966">
    <property type="entry name" value="NADHX_epimerase"/>
    <property type="match status" value="1"/>
</dbReference>
<keyword evidence="6" id="KW-0521">NADP</keyword>
<keyword evidence="8 10" id="KW-0520">NAD</keyword>
<keyword evidence="5 10" id="KW-0547">Nucleotide-binding</keyword>
<evidence type="ECO:0000313" key="12">
    <source>
        <dbReference type="EMBL" id="KAK7962852.1"/>
    </source>
</evidence>
<evidence type="ECO:0000256" key="7">
    <source>
        <dbReference type="ARBA" id="ARBA00022958"/>
    </source>
</evidence>
<feature type="domain" description="YjeF N-terminal" evidence="11">
    <location>
        <begin position="11"/>
        <end position="253"/>
    </location>
</feature>
<evidence type="ECO:0000256" key="4">
    <source>
        <dbReference type="ARBA" id="ARBA00022723"/>
    </source>
</evidence>
<protein>
    <recommendedName>
        <fullName evidence="3 10">NAD(P)H-hydrate epimerase</fullName>
        <ecNumber evidence="3 10">5.1.99.6</ecNumber>
    </recommendedName>
    <alternativeName>
        <fullName evidence="10">NAD(P)HX epimerase</fullName>
    </alternativeName>
</protein>
<comment type="similarity">
    <text evidence="10">Belongs to the NnrE/AIBP family.</text>
</comment>
<dbReference type="RefSeq" id="XP_066704963.1">
    <property type="nucleotide sequence ID" value="XM_066839899.1"/>
</dbReference>
<reference evidence="12 13" key="1">
    <citation type="submission" date="2023-01" db="EMBL/GenBank/DDBJ databases">
        <title>Analysis of 21 Apiospora genomes using comparative genomics revels a genus with tremendous synthesis potential of carbohydrate active enzymes and secondary metabolites.</title>
        <authorList>
            <person name="Sorensen T."/>
        </authorList>
    </citation>
    <scope>NUCLEOTIDE SEQUENCE [LARGE SCALE GENOMIC DNA]</scope>
    <source>
        <strain evidence="12 13">CBS 24483</strain>
    </source>
</reference>
<evidence type="ECO:0000256" key="3">
    <source>
        <dbReference type="ARBA" id="ARBA00012228"/>
    </source>
</evidence>
<feature type="binding site" evidence="10">
    <location>
        <position position="159"/>
    </location>
    <ligand>
        <name>K(+)</name>
        <dbReference type="ChEBI" id="CHEBI:29103"/>
    </ligand>
</feature>
<sequence length="272" mass="29928">MAIKTLSAKAAAALDKELMSTGAFSIDQLMELAGLSVSQVVYRVHPLNKGNRVLVACGPGNNGGDGLVAARHLRHYGYQPTIYYPKRSKSDLYQVRRTVSVTLNLKKKFLDCLSKQHARITYLLSLSQRQRLAKQLEDLDVPFVEDFPSALNSTDHIVDAIFGFSFSGEVREPFPAVIKALEETKVPVTSVDAPSSWNIEDGPPKSGLGSSFHPAFLISLTAPKPLVKHFQGRHFVGGRFVSPSIAKKYEFEVPEYQGLDQIVETSPTGQKL</sequence>
<feature type="binding site" evidence="10">
    <location>
        <begin position="61"/>
        <end position="65"/>
    </location>
    <ligand>
        <name>(6S)-NADPHX</name>
        <dbReference type="ChEBI" id="CHEBI:64076"/>
    </ligand>
</feature>
<keyword evidence="13" id="KW-1185">Reference proteome</keyword>
<keyword evidence="10" id="KW-0963">Cytoplasm</keyword>
<feature type="binding site" evidence="10">
    <location>
        <position position="192"/>
    </location>
    <ligand>
        <name>(6S)-NADPHX</name>
        <dbReference type="ChEBI" id="CHEBI:64076"/>
    </ligand>
</feature>
<keyword evidence="7 10" id="KW-0630">Potassium</keyword>
<evidence type="ECO:0000256" key="5">
    <source>
        <dbReference type="ARBA" id="ARBA00022741"/>
    </source>
</evidence>
<comment type="caution">
    <text evidence="12">The sequence shown here is derived from an EMBL/GenBank/DDBJ whole genome shotgun (WGS) entry which is preliminary data.</text>
</comment>
<evidence type="ECO:0000256" key="6">
    <source>
        <dbReference type="ARBA" id="ARBA00022857"/>
    </source>
</evidence>
<dbReference type="GeneID" id="92072961"/>
<evidence type="ECO:0000256" key="10">
    <source>
        <dbReference type="HAMAP-Rule" id="MF_03159"/>
    </source>
</evidence>
<dbReference type="EMBL" id="JAQQWE010000002">
    <property type="protein sequence ID" value="KAK7962852.1"/>
    <property type="molecule type" value="Genomic_DNA"/>
</dbReference>
<dbReference type="SUPFAM" id="SSF64153">
    <property type="entry name" value="YjeF N-terminal domain-like"/>
    <property type="match status" value="1"/>
</dbReference>
<comment type="subcellular location">
    <subcellularLocation>
        <location evidence="10">Cytoplasm</location>
    </subcellularLocation>
    <subcellularLocation>
        <location evidence="10">Mitochondrion</location>
    </subcellularLocation>
</comment>
<dbReference type="Proteomes" id="UP001391051">
    <property type="component" value="Unassembled WGS sequence"/>
</dbReference>
<dbReference type="InterPro" id="IPR036652">
    <property type="entry name" value="YjeF_N_dom_sf"/>
</dbReference>
<dbReference type="Pfam" id="PF03853">
    <property type="entry name" value="YjeF_N"/>
    <property type="match status" value="1"/>
</dbReference>
<proteinExistence type="inferred from homology"/>
<evidence type="ECO:0000256" key="8">
    <source>
        <dbReference type="ARBA" id="ARBA00023027"/>
    </source>
</evidence>
<keyword evidence="4 10" id="KW-0479">Metal-binding</keyword>
<feature type="binding site" evidence="10">
    <location>
        <position position="62"/>
    </location>
    <ligand>
        <name>K(+)</name>
        <dbReference type="ChEBI" id="CHEBI:29103"/>
    </ligand>
</feature>
<keyword evidence="9 10" id="KW-0413">Isomerase</keyword>
<dbReference type="NCBIfam" id="TIGR00197">
    <property type="entry name" value="yjeF_nterm"/>
    <property type="match status" value="1"/>
</dbReference>
<dbReference type="InterPro" id="IPR032976">
    <property type="entry name" value="YJEFN_prot_NAXE-like"/>
</dbReference>
<keyword evidence="10" id="KW-0496">Mitochondrion</keyword>
<organism evidence="12 13">
    <name type="scientific">Apiospora aurea</name>
    <dbReference type="NCBI Taxonomy" id="335848"/>
    <lineage>
        <taxon>Eukaryota</taxon>
        <taxon>Fungi</taxon>
        <taxon>Dikarya</taxon>
        <taxon>Ascomycota</taxon>
        <taxon>Pezizomycotina</taxon>
        <taxon>Sordariomycetes</taxon>
        <taxon>Xylariomycetidae</taxon>
        <taxon>Amphisphaeriales</taxon>
        <taxon>Apiosporaceae</taxon>
        <taxon>Apiospora</taxon>
    </lineage>
</organism>
<evidence type="ECO:0000259" key="11">
    <source>
        <dbReference type="PROSITE" id="PS51385"/>
    </source>
</evidence>
<comment type="caution">
    <text evidence="10">Lacks conserved residue(s) required for the propagation of feature annotation.</text>
</comment>
<dbReference type="PANTHER" id="PTHR13232">
    <property type="entry name" value="NAD(P)H-HYDRATE EPIMERASE"/>
    <property type="match status" value="1"/>
</dbReference>
<evidence type="ECO:0000256" key="1">
    <source>
        <dbReference type="ARBA" id="ARBA00000013"/>
    </source>
</evidence>